<dbReference type="AlphaFoldDB" id="A0A1I7J7U7"/>
<sequence>MIHSGTDQHVTGVGNQRILNYQRGKPGYDGCDGCDGLRWVAAGRAGARAVPLPRPARSPRQ</sequence>
<evidence type="ECO:0000313" key="2">
    <source>
        <dbReference type="Proteomes" id="UP000199391"/>
    </source>
</evidence>
<organism evidence="1 2">
    <name type="scientific">Pseudoduganella namucuonensis</name>
    <dbReference type="NCBI Taxonomy" id="1035707"/>
    <lineage>
        <taxon>Bacteria</taxon>
        <taxon>Pseudomonadati</taxon>
        <taxon>Pseudomonadota</taxon>
        <taxon>Betaproteobacteria</taxon>
        <taxon>Burkholderiales</taxon>
        <taxon>Oxalobacteraceae</taxon>
        <taxon>Telluria group</taxon>
        <taxon>Pseudoduganella</taxon>
    </lineage>
</organism>
<dbReference type="Proteomes" id="UP000199391">
    <property type="component" value="Unassembled WGS sequence"/>
</dbReference>
<evidence type="ECO:0000313" key="1">
    <source>
        <dbReference type="EMBL" id="SFU81192.1"/>
    </source>
</evidence>
<reference evidence="2" key="1">
    <citation type="submission" date="2016-10" db="EMBL/GenBank/DDBJ databases">
        <authorList>
            <person name="Varghese N."/>
            <person name="Submissions S."/>
        </authorList>
    </citation>
    <scope>NUCLEOTIDE SEQUENCE [LARGE SCALE GENOMIC DNA]</scope>
    <source>
        <strain evidence="2">CGMCC 1.11014</strain>
    </source>
</reference>
<name>A0A1I7J7U7_9BURK</name>
<protein>
    <submittedName>
        <fullName evidence="1">Uncharacterized protein</fullName>
    </submittedName>
</protein>
<dbReference type="EMBL" id="FPBO01000010">
    <property type="protein sequence ID" value="SFU81192.1"/>
    <property type="molecule type" value="Genomic_DNA"/>
</dbReference>
<proteinExistence type="predicted"/>
<keyword evidence="2" id="KW-1185">Reference proteome</keyword>
<accession>A0A1I7J7U7</accession>
<gene>
    <name evidence="1" type="ORF">SAMN05216552_1010133</name>
</gene>